<dbReference type="Pfam" id="PF10502">
    <property type="entry name" value="Peptidase_S26"/>
    <property type="match status" value="2"/>
</dbReference>
<feature type="active site" evidence="6">
    <location>
        <position position="285"/>
    </location>
</feature>
<keyword evidence="7" id="KW-0812">Transmembrane</keyword>
<evidence type="ECO:0000256" key="6">
    <source>
        <dbReference type="PIRSR" id="PIRSR600223-1"/>
    </source>
</evidence>
<feature type="domain" description="Peptidase S26" evidence="8">
    <location>
        <begin position="455"/>
        <end position="499"/>
    </location>
</feature>
<evidence type="ECO:0000256" key="4">
    <source>
        <dbReference type="ARBA" id="ARBA00019232"/>
    </source>
</evidence>
<dbReference type="PANTHER" id="PTHR43390:SF1">
    <property type="entry name" value="CHLOROPLAST PROCESSING PEPTIDASE"/>
    <property type="match status" value="1"/>
</dbReference>
<evidence type="ECO:0000313" key="9">
    <source>
        <dbReference type="EMBL" id="ANE49511.1"/>
    </source>
</evidence>
<feature type="active site" evidence="6">
    <location>
        <position position="158"/>
    </location>
</feature>
<dbReference type="PRINTS" id="PR00727">
    <property type="entry name" value="LEADERPTASE"/>
</dbReference>
<dbReference type="InterPro" id="IPR036286">
    <property type="entry name" value="LexA/Signal_pep-like_sf"/>
</dbReference>
<dbReference type="GO" id="GO:0004252">
    <property type="term" value="F:serine-type endopeptidase activity"/>
    <property type="evidence" value="ECO:0007669"/>
    <property type="project" value="InterPro"/>
</dbReference>
<dbReference type="RefSeq" id="WP_066401622.1">
    <property type="nucleotide sequence ID" value="NZ_CP011390.1"/>
</dbReference>
<dbReference type="Pfam" id="PF18936">
    <property type="entry name" value="DUF5684"/>
    <property type="match status" value="1"/>
</dbReference>
<dbReference type="EC" id="3.4.21.89" evidence="3 7"/>
<keyword evidence="5 7" id="KW-0378">Hydrolase</keyword>
<feature type="transmembrane region" description="Helical" evidence="7">
    <location>
        <begin position="6"/>
        <end position="25"/>
    </location>
</feature>
<keyword evidence="10" id="KW-1185">Reference proteome</keyword>
<comment type="similarity">
    <text evidence="2 7">Belongs to the peptidase S26 family.</text>
</comment>
<dbReference type="AlphaFoldDB" id="A0A172TR15"/>
<comment type="caution">
    <text evidence="7">Lacks conserved residue(s) required for the propagation of feature annotation.</text>
</comment>
<reference evidence="10" key="1">
    <citation type="submission" date="2015-01" db="EMBL/GenBank/DDBJ databases">
        <title>Flavisolibacter sp./LCS9/ whole genome sequencing.</title>
        <authorList>
            <person name="Kim M.K."/>
            <person name="Srinivasan S."/>
            <person name="Lee J.-J."/>
        </authorList>
    </citation>
    <scope>NUCLEOTIDE SEQUENCE [LARGE SCALE GENOMIC DNA]</scope>
    <source>
        <strain evidence="10">LCS9</strain>
    </source>
</reference>
<dbReference type="EMBL" id="CP011390">
    <property type="protein sequence ID" value="ANE49511.1"/>
    <property type="molecule type" value="Genomic_DNA"/>
</dbReference>
<dbReference type="InterPro" id="IPR043739">
    <property type="entry name" value="DUF5684"/>
</dbReference>
<accession>A0A172TR15</accession>
<keyword evidence="7" id="KW-0472">Membrane</keyword>
<dbReference type="PANTHER" id="PTHR43390">
    <property type="entry name" value="SIGNAL PEPTIDASE I"/>
    <property type="match status" value="1"/>
</dbReference>
<dbReference type="CDD" id="cd06530">
    <property type="entry name" value="S26_SPase_I"/>
    <property type="match status" value="2"/>
</dbReference>
<dbReference type="InterPro" id="IPR019533">
    <property type="entry name" value="Peptidase_S26"/>
</dbReference>
<evidence type="ECO:0000256" key="5">
    <source>
        <dbReference type="ARBA" id="ARBA00022801"/>
    </source>
</evidence>
<dbReference type="OrthoDB" id="9802919at2"/>
<comment type="catalytic activity">
    <reaction evidence="1 7">
        <text>Cleavage of hydrophobic, N-terminal signal or leader sequences from secreted and periplasmic proteins.</text>
        <dbReference type="EC" id="3.4.21.89"/>
    </reaction>
</comment>
<feature type="transmembrane region" description="Helical" evidence="7">
    <location>
        <begin position="130"/>
        <end position="149"/>
    </location>
</feature>
<dbReference type="InterPro" id="IPR019758">
    <property type="entry name" value="Pept_S26A_signal_pept_1_CS"/>
</dbReference>
<dbReference type="PROSITE" id="PS00761">
    <property type="entry name" value="SPASE_I_3"/>
    <property type="match status" value="1"/>
</dbReference>
<dbReference type="SUPFAM" id="SSF51306">
    <property type="entry name" value="LexA/Signal peptidase"/>
    <property type="match status" value="1"/>
</dbReference>
<feature type="transmembrane region" description="Helical" evidence="7">
    <location>
        <begin position="58"/>
        <end position="77"/>
    </location>
</feature>
<keyword evidence="7" id="KW-0645">Protease</keyword>
<dbReference type="Gene3D" id="2.10.109.10">
    <property type="entry name" value="Umud Fragment, subunit A"/>
    <property type="match status" value="2"/>
</dbReference>
<dbReference type="Proteomes" id="UP000077177">
    <property type="component" value="Chromosome"/>
</dbReference>
<evidence type="ECO:0000313" key="10">
    <source>
        <dbReference type="Proteomes" id="UP000077177"/>
    </source>
</evidence>
<keyword evidence="7" id="KW-1133">Transmembrane helix</keyword>
<evidence type="ECO:0000256" key="1">
    <source>
        <dbReference type="ARBA" id="ARBA00000677"/>
    </source>
</evidence>
<feature type="domain" description="Peptidase S26" evidence="8">
    <location>
        <begin position="127"/>
        <end position="329"/>
    </location>
</feature>
<name>A0A172TR15_9BACT</name>
<dbReference type="STRING" id="1492898.SY85_02350"/>
<dbReference type="PATRIC" id="fig|1492898.3.peg.514"/>
<evidence type="ECO:0000256" key="7">
    <source>
        <dbReference type="RuleBase" id="RU362042"/>
    </source>
</evidence>
<dbReference type="KEGG" id="fla:SY85_02350"/>
<evidence type="ECO:0000259" key="8">
    <source>
        <dbReference type="Pfam" id="PF10502"/>
    </source>
</evidence>
<organism evidence="9 10">
    <name type="scientific">Flavisolibacter tropicus</name>
    <dbReference type="NCBI Taxonomy" id="1492898"/>
    <lineage>
        <taxon>Bacteria</taxon>
        <taxon>Pseudomonadati</taxon>
        <taxon>Bacteroidota</taxon>
        <taxon>Chitinophagia</taxon>
        <taxon>Chitinophagales</taxon>
        <taxon>Chitinophagaceae</taxon>
        <taxon>Flavisolibacter</taxon>
    </lineage>
</organism>
<dbReference type="NCBIfam" id="TIGR02227">
    <property type="entry name" value="sigpep_I_bact"/>
    <property type="match status" value="2"/>
</dbReference>
<proteinExistence type="inferred from homology"/>
<evidence type="ECO:0000256" key="3">
    <source>
        <dbReference type="ARBA" id="ARBA00013208"/>
    </source>
</evidence>
<dbReference type="InterPro" id="IPR000223">
    <property type="entry name" value="Pept_S26A_signal_pept_1"/>
</dbReference>
<dbReference type="GO" id="GO:0006465">
    <property type="term" value="P:signal peptide processing"/>
    <property type="evidence" value="ECO:0007669"/>
    <property type="project" value="InterPro"/>
</dbReference>
<protein>
    <recommendedName>
        <fullName evidence="4 7">Signal peptidase I</fullName>
        <ecNumber evidence="3 7">3.4.21.89</ecNumber>
    </recommendedName>
</protein>
<reference evidence="9 10" key="2">
    <citation type="journal article" date="2016" name="Int. J. Syst. Evol. Microbiol.">
        <title>Flavisolibacter tropicus sp. nov., isolated from tropical soil.</title>
        <authorList>
            <person name="Lee J.J."/>
            <person name="Kang M.S."/>
            <person name="Kim G.S."/>
            <person name="Lee C.S."/>
            <person name="Lim S."/>
            <person name="Lee J."/>
            <person name="Roh S.H."/>
            <person name="Kang H."/>
            <person name="Ha J.M."/>
            <person name="Bae S."/>
            <person name="Jung H.Y."/>
            <person name="Kim M.K."/>
        </authorList>
    </citation>
    <scope>NUCLEOTIDE SEQUENCE [LARGE SCALE GENOMIC DNA]</scope>
    <source>
        <strain evidence="9 10">LCS9</strain>
    </source>
</reference>
<dbReference type="GO" id="GO:0009003">
    <property type="term" value="F:signal peptidase activity"/>
    <property type="evidence" value="ECO:0007669"/>
    <property type="project" value="UniProtKB-EC"/>
</dbReference>
<sequence length="515" mass="59931">MPLEHVFIVYLVSLLLVLLPSFGIAKMFQKAGVESWKAYIPFYNTWVMQELAKRPKHWVFWQFIPVVGWFITPGIFIEFVKLFGRFTFGEHILAALAAPFYFPYVGNNPKIHYIGPEGAKRYHKPSWREWIDAAIFAIVAATLIRTFVFEAYTIPSGSMEKTLLINDFLFVSKFSYGPRIPNTPLSIPFVHNYIPGSSRTSYIRGVQLPYVRWFASPVKRGDVVVFNFPAGDTVINSPEYQSLRPYYDVKRAAKAGDMQSEYVLSHPDEYPIVVHPVDKSDNYIKRCVGVAGDTLEVKGGQVYINSKPAEAPPYSQIKYLVETKGQQLDEEAMKDYNVNLNDPNQIEPQGKNVFKMMLTNDGLQRMVKDGIIINYRPLLEEPATTDPRFWGQVLFPYDTLHKWTVDFFGPIWIPKKGATLQLTPENYTIYERAIRTYEHNEFYMQNGKFFLNGKETSSYTFKMDYYWMMGDNRHESQDSRFWGFVPEDRVVGKAWMIWFSWDSGPRWNRLFRIVK</sequence>
<evidence type="ECO:0000256" key="2">
    <source>
        <dbReference type="ARBA" id="ARBA00009370"/>
    </source>
</evidence>
<comment type="subcellular location">
    <subcellularLocation>
        <location evidence="7">Membrane</location>
        <topology evidence="7">Single-pass type II membrane protein</topology>
    </subcellularLocation>
</comment>
<gene>
    <name evidence="9" type="ORF">SY85_02350</name>
</gene>
<dbReference type="GO" id="GO:0016020">
    <property type="term" value="C:membrane"/>
    <property type="evidence" value="ECO:0007669"/>
    <property type="project" value="UniProtKB-SubCell"/>
</dbReference>